<sequence length="164" mass="18894">MSWTPEKVGKLKQLWGKGNTAGQIASIIGGVTRNAVIGKAYRLNLAAKSIQKKNNFNQVSQHQENAPRSERKTRTSKFKSLLLDKSFEPENPKSLEELHDEICRWPIGHPNEPDFYFCGRKSMKDFSYCKLHVLYAFQPKNKKEDLVEKDDEVPRFIKKKIKSA</sequence>
<evidence type="ECO:0000313" key="1">
    <source>
        <dbReference type="EMBL" id="SVC57407.1"/>
    </source>
</evidence>
<dbReference type="Pfam" id="PF07750">
    <property type="entry name" value="GcrA"/>
    <property type="match status" value="1"/>
</dbReference>
<evidence type="ECO:0008006" key="2">
    <source>
        <dbReference type="Google" id="ProtNLM"/>
    </source>
</evidence>
<reference evidence="1" key="1">
    <citation type="submission" date="2018-05" db="EMBL/GenBank/DDBJ databases">
        <authorList>
            <person name="Lanie J.A."/>
            <person name="Ng W.-L."/>
            <person name="Kazmierczak K.M."/>
            <person name="Andrzejewski T.M."/>
            <person name="Davidsen T.M."/>
            <person name="Wayne K.J."/>
            <person name="Tettelin H."/>
            <person name="Glass J.I."/>
            <person name="Rusch D."/>
            <person name="Podicherti R."/>
            <person name="Tsui H.-C.T."/>
            <person name="Winkler M.E."/>
        </authorList>
    </citation>
    <scope>NUCLEOTIDE SEQUENCE</scope>
</reference>
<name>A0A382NAZ8_9ZZZZ</name>
<dbReference type="EMBL" id="UINC01098689">
    <property type="protein sequence ID" value="SVC57407.1"/>
    <property type="molecule type" value="Genomic_DNA"/>
</dbReference>
<organism evidence="1">
    <name type="scientific">marine metagenome</name>
    <dbReference type="NCBI Taxonomy" id="408172"/>
    <lineage>
        <taxon>unclassified sequences</taxon>
        <taxon>metagenomes</taxon>
        <taxon>ecological metagenomes</taxon>
    </lineage>
</organism>
<accession>A0A382NAZ8</accession>
<gene>
    <name evidence="1" type="ORF">METZ01_LOCUS310261</name>
</gene>
<proteinExistence type="predicted"/>
<dbReference type="AlphaFoldDB" id="A0A382NAZ8"/>
<protein>
    <recommendedName>
        <fullName evidence="2">GcrA cell cycle regulator</fullName>
    </recommendedName>
</protein>
<dbReference type="InterPro" id="IPR011681">
    <property type="entry name" value="GcrA"/>
</dbReference>